<protein>
    <submittedName>
        <fullName evidence="9">Branched-chain amino acid transport protein AzlC</fullName>
    </submittedName>
</protein>
<dbReference type="RefSeq" id="WP_058259074.1">
    <property type="nucleotide sequence ID" value="NZ_DUPS01000059.1"/>
</dbReference>
<name>A0A0K8J8A0_9FIRM</name>
<keyword evidence="4" id="KW-1003">Cell membrane</keyword>
<evidence type="ECO:0000313" key="9">
    <source>
        <dbReference type="EMBL" id="CUH93861.1"/>
    </source>
</evidence>
<dbReference type="Proteomes" id="UP000196053">
    <property type="component" value="Chromosome I"/>
</dbReference>
<feature type="transmembrane region" description="Helical" evidence="8">
    <location>
        <begin position="12"/>
        <end position="32"/>
    </location>
</feature>
<dbReference type="AlphaFoldDB" id="A0A0K8J8A0"/>
<feature type="transmembrane region" description="Helical" evidence="8">
    <location>
        <begin position="69"/>
        <end position="91"/>
    </location>
</feature>
<evidence type="ECO:0000256" key="7">
    <source>
        <dbReference type="ARBA" id="ARBA00023136"/>
    </source>
</evidence>
<keyword evidence="3" id="KW-0813">Transport</keyword>
<comment type="subcellular location">
    <subcellularLocation>
        <location evidence="1">Cell membrane</location>
        <topology evidence="1">Multi-pass membrane protein</topology>
    </subcellularLocation>
</comment>
<comment type="similarity">
    <text evidence="2">Belongs to the AzlC family.</text>
</comment>
<evidence type="ECO:0000256" key="5">
    <source>
        <dbReference type="ARBA" id="ARBA00022692"/>
    </source>
</evidence>
<dbReference type="InterPro" id="IPR011606">
    <property type="entry name" value="Brnchd-chn_aa_trnsp_permease"/>
</dbReference>
<dbReference type="EMBL" id="LN879430">
    <property type="protein sequence ID" value="CUH93861.1"/>
    <property type="molecule type" value="Genomic_DNA"/>
</dbReference>
<organism evidence="9 10">
    <name type="scientific">Herbinix luporum</name>
    <dbReference type="NCBI Taxonomy" id="1679721"/>
    <lineage>
        <taxon>Bacteria</taxon>
        <taxon>Bacillati</taxon>
        <taxon>Bacillota</taxon>
        <taxon>Clostridia</taxon>
        <taxon>Lachnospirales</taxon>
        <taxon>Lachnospiraceae</taxon>
        <taxon>Herbinix</taxon>
    </lineage>
</organism>
<evidence type="ECO:0000256" key="1">
    <source>
        <dbReference type="ARBA" id="ARBA00004651"/>
    </source>
</evidence>
<keyword evidence="6 8" id="KW-1133">Transmembrane helix</keyword>
<evidence type="ECO:0000256" key="6">
    <source>
        <dbReference type="ARBA" id="ARBA00022989"/>
    </source>
</evidence>
<dbReference type="KEGG" id="hsd:SD1D_2349"/>
<feature type="transmembrane region" description="Helical" evidence="8">
    <location>
        <begin position="130"/>
        <end position="156"/>
    </location>
</feature>
<reference evidence="10" key="1">
    <citation type="submission" date="2015-09" db="EMBL/GenBank/DDBJ databases">
        <authorList>
            <person name="Wibberg D."/>
        </authorList>
    </citation>
    <scope>NUCLEOTIDE SEQUENCE [LARGE SCALE GENOMIC DNA]</scope>
    <source>
        <strain evidence="10">SD1D</strain>
    </source>
</reference>
<dbReference type="OrthoDB" id="3181706at2"/>
<evidence type="ECO:0000313" key="10">
    <source>
        <dbReference type="Proteomes" id="UP000196053"/>
    </source>
</evidence>
<dbReference type="GO" id="GO:0005886">
    <property type="term" value="C:plasma membrane"/>
    <property type="evidence" value="ECO:0007669"/>
    <property type="project" value="UniProtKB-SubCell"/>
</dbReference>
<evidence type="ECO:0000256" key="2">
    <source>
        <dbReference type="ARBA" id="ARBA00010735"/>
    </source>
</evidence>
<evidence type="ECO:0000256" key="8">
    <source>
        <dbReference type="SAM" id="Phobius"/>
    </source>
</evidence>
<gene>
    <name evidence="9" type="primary">azlC</name>
    <name evidence="9" type="ORF">SD1D_2349</name>
</gene>
<feature type="transmembrane region" description="Helical" evidence="8">
    <location>
        <begin position="39"/>
        <end position="63"/>
    </location>
</feature>
<evidence type="ECO:0000256" key="4">
    <source>
        <dbReference type="ARBA" id="ARBA00022475"/>
    </source>
</evidence>
<dbReference type="Pfam" id="PF03591">
    <property type="entry name" value="AzlC"/>
    <property type="match status" value="1"/>
</dbReference>
<evidence type="ECO:0000256" key="3">
    <source>
        <dbReference type="ARBA" id="ARBA00022448"/>
    </source>
</evidence>
<keyword evidence="10" id="KW-1185">Reference proteome</keyword>
<feature type="transmembrane region" description="Helical" evidence="8">
    <location>
        <begin position="200"/>
        <end position="222"/>
    </location>
</feature>
<sequence length="232" mass="25988">MKNHKAALKAALYHTIPVLSGYIVLGTAYGILMNNQGFSLLWTIFSSVFIYAGSMQFVTVALLASGFDLLGAFLMALMVNARHLFYGISFLKKYKNMGLIKPYLIFSLTDETFSLLCNVIPPAGVPAKWLYFYISFLNHLYWIAGSILGGLIGGLLQFKLRGLEFVLTALFTVIFIDQWRKVKNHIPTLIGVFSALICRFIFGASNFIIPSMIVILLLLTFIKEPLERSIPK</sequence>
<keyword evidence="5 8" id="KW-0812">Transmembrane</keyword>
<keyword evidence="7 8" id="KW-0472">Membrane</keyword>
<dbReference type="PANTHER" id="PTHR34979:SF1">
    <property type="entry name" value="INNER MEMBRANE PROTEIN YGAZ"/>
    <property type="match status" value="1"/>
</dbReference>
<dbReference type="GO" id="GO:1903785">
    <property type="term" value="P:L-valine transmembrane transport"/>
    <property type="evidence" value="ECO:0007669"/>
    <property type="project" value="TreeGrafter"/>
</dbReference>
<accession>A0A0K8J8A0</accession>
<feature type="transmembrane region" description="Helical" evidence="8">
    <location>
        <begin position="163"/>
        <end position="180"/>
    </location>
</feature>
<dbReference type="PANTHER" id="PTHR34979">
    <property type="entry name" value="INNER MEMBRANE PROTEIN YGAZ"/>
    <property type="match status" value="1"/>
</dbReference>
<proteinExistence type="inferred from homology"/>